<protein>
    <submittedName>
        <fullName evidence="1">Uncharacterized protein</fullName>
    </submittedName>
</protein>
<gene>
    <name evidence="1" type="ORF">Tcan_10944</name>
</gene>
<organism evidence="1 2">
    <name type="scientific">Toxocara canis</name>
    <name type="common">Canine roundworm</name>
    <dbReference type="NCBI Taxonomy" id="6265"/>
    <lineage>
        <taxon>Eukaryota</taxon>
        <taxon>Metazoa</taxon>
        <taxon>Ecdysozoa</taxon>
        <taxon>Nematoda</taxon>
        <taxon>Chromadorea</taxon>
        <taxon>Rhabditida</taxon>
        <taxon>Spirurina</taxon>
        <taxon>Ascaridomorpha</taxon>
        <taxon>Ascaridoidea</taxon>
        <taxon>Toxocaridae</taxon>
        <taxon>Toxocara</taxon>
    </lineage>
</organism>
<sequence>MNAHTLTNQCVKALSRHSAAKAASGKLADVITKTSYSGSSCSISSANGILERYQNRTLYKYCYLHISYHTDDGEGRQNPHFFSFTIPEQLPRPD</sequence>
<dbReference type="Proteomes" id="UP000031036">
    <property type="component" value="Unassembled WGS sequence"/>
</dbReference>
<comment type="caution">
    <text evidence="1">The sequence shown here is derived from an EMBL/GenBank/DDBJ whole genome shotgun (WGS) entry which is preliminary data.</text>
</comment>
<evidence type="ECO:0000313" key="1">
    <source>
        <dbReference type="EMBL" id="KHN77232.1"/>
    </source>
</evidence>
<name>A0A0B2V6Z7_TOXCA</name>
<keyword evidence="2" id="KW-1185">Reference proteome</keyword>
<dbReference type="EMBL" id="JPKZ01002350">
    <property type="protein sequence ID" value="KHN77232.1"/>
    <property type="molecule type" value="Genomic_DNA"/>
</dbReference>
<proteinExistence type="predicted"/>
<dbReference type="AlphaFoldDB" id="A0A0B2V6Z7"/>
<reference evidence="1 2" key="1">
    <citation type="submission" date="2014-11" db="EMBL/GenBank/DDBJ databases">
        <title>Genetic blueprint of the zoonotic pathogen Toxocara canis.</title>
        <authorList>
            <person name="Zhu X.-Q."/>
            <person name="Korhonen P.K."/>
            <person name="Cai H."/>
            <person name="Young N.D."/>
            <person name="Nejsum P."/>
            <person name="von Samson-Himmelstjerna G."/>
            <person name="Boag P.R."/>
            <person name="Tan P."/>
            <person name="Li Q."/>
            <person name="Min J."/>
            <person name="Yang Y."/>
            <person name="Wang X."/>
            <person name="Fang X."/>
            <person name="Hall R.S."/>
            <person name="Hofmann A."/>
            <person name="Sternberg P.W."/>
            <person name="Jex A.R."/>
            <person name="Gasser R.B."/>
        </authorList>
    </citation>
    <scope>NUCLEOTIDE SEQUENCE [LARGE SCALE GENOMIC DNA]</scope>
    <source>
        <strain evidence="1">PN_DK_2014</strain>
    </source>
</reference>
<accession>A0A0B2V6Z7</accession>
<evidence type="ECO:0000313" key="2">
    <source>
        <dbReference type="Proteomes" id="UP000031036"/>
    </source>
</evidence>